<dbReference type="AlphaFoldDB" id="C6M843"/>
<name>C6M843_NEISI</name>
<organism evidence="1 2">
    <name type="scientific">Neisseria sicca ATCC 29256</name>
    <dbReference type="NCBI Taxonomy" id="547045"/>
    <lineage>
        <taxon>Bacteria</taxon>
        <taxon>Pseudomonadati</taxon>
        <taxon>Pseudomonadota</taxon>
        <taxon>Betaproteobacteria</taxon>
        <taxon>Neisseriales</taxon>
        <taxon>Neisseriaceae</taxon>
        <taxon>Neisseria</taxon>
    </lineage>
</organism>
<evidence type="ECO:0000313" key="1">
    <source>
        <dbReference type="EMBL" id="EET43487.1"/>
    </source>
</evidence>
<dbReference type="Proteomes" id="UP000005365">
    <property type="component" value="Unassembled WGS sequence"/>
</dbReference>
<proteinExistence type="predicted"/>
<keyword evidence="2" id="KW-1185">Reference proteome</keyword>
<reference evidence="1" key="1">
    <citation type="submission" date="2009-07" db="EMBL/GenBank/DDBJ databases">
        <authorList>
            <person name="Weinstock G."/>
            <person name="Sodergren E."/>
            <person name="Clifton S."/>
            <person name="Fulton L."/>
            <person name="Fulton B."/>
            <person name="Courtney L."/>
            <person name="Fronick C."/>
            <person name="Harrison M."/>
            <person name="Strong C."/>
            <person name="Farmer C."/>
            <person name="Delahaunty K."/>
            <person name="Markovic C."/>
            <person name="Hall O."/>
            <person name="Minx P."/>
            <person name="Tomlinson C."/>
            <person name="Mitreva M."/>
            <person name="Nelson J."/>
            <person name="Hou S."/>
            <person name="Wollam A."/>
            <person name="Pepin K.H."/>
            <person name="Johnson M."/>
            <person name="Bhonagiri V."/>
            <person name="Nash W.E."/>
            <person name="Warren W."/>
            <person name="Chinwalla A."/>
            <person name="Mardis E.R."/>
            <person name="Wilson R.K."/>
        </authorList>
    </citation>
    <scope>NUCLEOTIDE SEQUENCE [LARGE SCALE GENOMIC DNA]</scope>
    <source>
        <strain evidence="1">ATCC 29256</strain>
    </source>
</reference>
<sequence length="41" mass="5119">MKPTIRNLKFFRIINKVLKMTFRRPSRQFYPYLSCLLTRLQ</sequence>
<evidence type="ECO:0000313" key="2">
    <source>
        <dbReference type="Proteomes" id="UP000005365"/>
    </source>
</evidence>
<comment type="caution">
    <text evidence="1">The sequence shown here is derived from an EMBL/GenBank/DDBJ whole genome shotgun (WGS) entry which is preliminary data.</text>
</comment>
<dbReference type="EMBL" id="ACKO02000019">
    <property type="protein sequence ID" value="EET43487.1"/>
    <property type="molecule type" value="Genomic_DNA"/>
</dbReference>
<gene>
    <name evidence="1" type="ORF">NEISICOT_02708</name>
</gene>
<accession>C6M843</accession>
<protein>
    <submittedName>
        <fullName evidence="1">Uncharacterized protein</fullName>
    </submittedName>
</protein>